<dbReference type="GeneID" id="2901411"/>
<keyword evidence="2" id="KW-0723">Serine/threonine-protein kinase</keyword>
<keyword evidence="6" id="KW-0067">ATP-binding</keyword>
<dbReference type="InterPro" id="IPR008266">
    <property type="entry name" value="Tyr_kinase_AS"/>
</dbReference>
<dbReference type="PROSITE" id="PS00109">
    <property type="entry name" value="PROTEIN_KINASE_TYR"/>
    <property type="match status" value="1"/>
</dbReference>
<evidence type="ECO:0000259" key="9">
    <source>
        <dbReference type="PROSITE" id="PS50011"/>
    </source>
</evidence>
<dbReference type="AlphaFoldDB" id="Q6BSF4"/>
<dbReference type="Gene3D" id="1.10.510.10">
    <property type="entry name" value="Transferase(Phosphotransferase) domain 1"/>
    <property type="match status" value="1"/>
</dbReference>
<dbReference type="KEGG" id="dha:DEHA2D09240g"/>
<organism evidence="10 11">
    <name type="scientific">Debaryomyces hansenii (strain ATCC 36239 / CBS 767 / BCRC 21394 / JCM 1990 / NBRC 0083 / IGC 2968)</name>
    <name type="common">Yeast</name>
    <name type="synonym">Torulaspora hansenii</name>
    <dbReference type="NCBI Taxonomy" id="284592"/>
    <lineage>
        <taxon>Eukaryota</taxon>
        <taxon>Fungi</taxon>
        <taxon>Dikarya</taxon>
        <taxon>Ascomycota</taxon>
        <taxon>Saccharomycotina</taxon>
        <taxon>Pichiomycetes</taxon>
        <taxon>Debaryomycetaceae</taxon>
        <taxon>Debaryomyces</taxon>
    </lineage>
</organism>
<name>Q6BSF4_DEBHA</name>
<comment type="catalytic activity">
    <reaction evidence="8">
        <text>L-seryl-[protein] + ATP = O-phospho-L-seryl-[protein] + ADP + H(+)</text>
        <dbReference type="Rhea" id="RHEA:17989"/>
        <dbReference type="Rhea" id="RHEA-COMP:9863"/>
        <dbReference type="Rhea" id="RHEA-COMP:11604"/>
        <dbReference type="ChEBI" id="CHEBI:15378"/>
        <dbReference type="ChEBI" id="CHEBI:29999"/>
        <dbReference type="ChEBI" id="CHEBI:30616"/>
        <dbReference type="ChEBI" id="CHEBI:83421"/>
        <dbReference type="ChEBI" id="CHEBI:456216"/>
        <dbReference type="EC" id="2.7.11.1"/>
    </reaction>
</comment>
<keyword evidence="4" id="KW-0547">Nucleotide-binding</keyword>
<evidence type="ECO:0000256" key="6">
    <source>
        <dbReference type="ARBA" id="ARBA00022840"/>
    </source>
</evidence>
<evidence type="ECO:0000256" key="3">
    <source>
        <dbReference type="ARBA" id="ARBA00022679"/>
    </source>
</evidence>
<dbReference type="EC" id="2.7.11.1" evidence="1"/>
<dbReference type="VEuPathDB" id="FungiDB:DEHA2D09240g"/>
<dbReference type="InterPro" id="IPR000719">
    <property type="entry name" value="Prot_kinase_dom"/>
</dbReference>
<keyword evidence="3" id="KW-0808">Transferase</keyword>
<evidence type="ECO:0000256" key="1">
    <source>
        <dbReference type="ARBA" id="ARBA00012513"/>
    </source>
</evidence>
<dbReference type="SUPFAM" id="SSF56112">
    <property type="entry name" value="Protein kinase-like (PK-like)"/>
    <property type="match status" value="1"/>
</dbReference>
<dbReference type="PROSITE" id="PS50011">
    <property type="entry name" value="PROTEIN_KINASE_DOM"/>
    <property type="match status" value="1"/>
</dbReference>
<dbReference type="Pfam" id="PF01163">
    <property type="entry name" value="RIO1"/>
    <property type="match status" value="1"/>
</dbReference>
<dbReference type="EMBL" id="CR382136">
    <property type="protein sequence ID" value="CAG87018.2"/>
    <property type="molecule type" value="Genomic_DNA"/>
</dbReference>
<evidence type="ECO:0000256" key="5">
    <source>
        <dbReference type="ARBA" id="ARBA00022777"/>
    </source>
</evidence>
<feature type="domain" description="Protein kinase" evidence="9">
    <location>
        <begin position="443"/>
        <end position="677"/>
    </location>
</feature>
<keyword evidence="5" id="KW-0418">Kinase</keyword>
<comment type="catalytic activity">
    <reaction evidence="7">
        <text>L-threonyl-[protein] + ATP = O-phospho-L-threonyl-[protein] + ADP + H(+)</text>
        <dbReference type="Rhea" id="RHEA:46608"/>
        <dbReference type="Rhea" id="RHEA-COMP:11060"/>
        <dbReference type="Rhea" id="RHEA-COMP:11605"/>
        <dbReference type="ChEBI" id="CHEBI:15378"/>
        <dbReference type="ChEBI" id="CHEBI:30013"/>
        <dbReference type="ChEBI" id="CHEBI:30616"/>
        <dbReference type="ChEBI" id="CHEBI:61977"/>
        <dbReference type="ChEBI" id="CHEBI:456216"/>
        <dbReference type="EC" id="2.7.11.1"/>
    </reaction>
</comment>
<evidence type="ECO:0000256" key="8">
    <source>
        <dbReference type="ARBA" id="ARBA00048679"/>
    </source>
</evidence>
<dbReference type="HOGENOM" id="CLU_432121_0_0_1"/>
<dbReference type="GO" id="GO:0004674">
    <property type="term" value="F:protein serine/threonine kinase activity"/>
    <property type="evidence" value="ECO:0007669"/>
    <property type="project" value="UniProtKB-KW"/>
</dbReference>
<evidence type="ECO:0000256" key="7">
    <source>
        <dbReference type="ARBA" id="ARBA00047899"/>
    </source>
</evidence>
<dbReference type="InterPro" id="IPR018934">
    <property type="entry name" value="RIO_dom"/>
</dbReference>
<dbReference type="Proteomes" id="UP000000599">
    <property type="component" value="Chromosome D"/>
</dbReference>
<dbReference type="RefSeq" id="XP_458866.2">
    <property type="nucleotide sequence ID" value="XM_458866.1"/>
</dbReference>
<evidence type="ECO:0000313" key="10">
    <source>
        <dbReference type="EMBL" id="CAG87018.2"/>
    </source>
</evidence>
<dbReference type="GO" id="GO:0005524">
    <property type="term" value="F:ATP binding"/>
    <property type="evidence" value="ECO:0007669"/>
    <property type="project" value="UniProtKB-KW"/>
</dbReference>
<evidence type="ECO:0000256" key="4">
    <source>
        <dbReference type="ARBA" id="ARBA00022741"/>
    </source>
</evidence>
<sequence length="677" mass="78844">MGGDDLAKNIGRYILKGGEDADMDVDVDVDTDMDMDIDIDSFGITKFDYRKIFDNNQNVSYREILDKMFEITNVLDLDMDHIRSHYRDHSNEWKELFIFFCVMPFTEYEFQGDDGDLLNPDTLRSTSTSEATENNLIGTFADIEFESFKQEIPEARLATNLQTILKTDIFSGKFSQDESKNIITKLLGVCFKLDYKIVTGIGSNAESTYKNNFMNYLFRPICEYTASMLRFEPQVEEVNAIGQAGVQTRVPHQSKDLFYSYPDMVAYAEKVHYQSLALVEVKKLPILISRKILDFTDVKTKKFIKQVVAEMFSNHTDKGMLTDSYTTILIEMDIERSLDIIEQNAEWNDGKPIALNHKVLNCHSSGLTLRGGLISYIYEAFAVSETRLDEIKRGLNEIYRFIRKTDEEYLSYLDEIALNIEVPFRDYCINAIEHHVVKDRRRHISAIEIALGSFDEIDVQCGFTFNSQLFKVNKEDIEAFFIKPFDGDQFIVKVFDPIKAKRDHKNYRTERTDTYDTCRKAYSCEKSAYEILSDEELFNNVYVDQKYVFGKFNIGEHYHALGPFIILKYIEPEKGKYKESEKGEHNRLPKDRRTYEKAEEQLKIIHSCRILHGDICERNILYSQGNVYFIDFGYSDYNIVEKGSRPVTADPKSMNNEHRKLCRVFNQEIPKQYEDDE</sequence>
<gene>
    <name evidence="10" type="ordered locus">DEHA2D09240g</name>
</gene>
<reference evidence="10 11" key="1">
    <citation type="journal article" date="2004" name="Nature">
        <title>Genome evolution in yeasts.</title>
        <authorList>
            <consortium name="Genolevures"/>
            <person name="Dujon B."/>
            <person name="Sherman D."/>
            <person name="Fischer G."/>
            <person name="Durrens P."/>
            <person name="Casaregola S."/>
            <person name="Lafontaine I."/>
            <person name="de Montigny J."/>
            <person name="Marck C."/>
            <person name="Neuveglise C."/>
            <person name="Talla E."/>
            <person name="Goffard N."/>
            <person name="Frangeul L."/>
            <person name="Aigle M."/>
            <person name="Anthouard V."/>
            <person name="Babour A."/>
            <person name="Barbe V."/>
            <person name="Barnay S."/>
            <person name="Blanchin S."/>
            <person name="Beckerich J.M."/>
            <person name="Beyne E."/>
            <person name="Bleykasten C."/>
            <person name="Boisrame A."/>
            <person name="Boyer J."/>
            <person name="Cattolico L."/>
            <person name="Confanioleri F."/>
            <person name="de Daruvar A."/>
            <person name="Despons L."/>
            <person name="Fabre E."/>
            <person name="Fairhead C."/>
            <person name="Ferry-Dumazet H."/>
            <person name="Groppi A."/>
            <person name="Hantraye F."/>
            <person name="Hennequin C."/>
            <person name="Jauniaux N."/>
            <person name="Joyet P."/>
            <person name="Kachouri R."/>
            <person name="Kerrest A."/>
            <person name="Koszul R."/>
            <person name="Lemaire M."/>
            <person name="Lesur I."/>
            <person name="Ma L."/>
            <person name="Muller H."/>
            <person name="Nicaud J.M."/>
            <person name="Nikolski M."/>
            <person name="Oztas S."/>
            <person name="Ozier-Kalogeropoulos O."/>
            <person name="Pellenz S."/>
            <person name="Potier S."/>
            <person name="Richard G.F."/>
            <person name="Straub M.L."/>
            <person name="Suleau A."/>
            <person name="Swennene D."/>
            <person name="Tekaia F."/>
            <person name="Wesolowski-Louvel M."/>
            <person name="Westhof E."/>
            <person name="Wirth B."/>
            <person name="Zeniou-Meyer M."/>
            <person name="Zivanovic I."/>
            <person name="Bolotin-Fukuhara M."/>
            <person name="Thierry A."/>
            <person name="Bouchier C."/>
            <person name="Caudron B."/>
            <person name="Scarpelli C."/>
            <person name="Gaillardin C."/>
            <person name="Weissenbach J."/>
            <person name="Wincker P."/>
            <person name="Souciet J.L."/>
        </authorList>
    </citation>
    <scope>NUCLEOTIDE SEQUENCE [LARGE SCALE GENOMIC DNA]</scope>
    <source>
        <strain evidence="11">ATCC 36239 / CBS 767 / BCRC 21394 / JCM 1990 / NBRC 0083 / IGC 2968</strain>
    </source>
</reference>
<evidence type="ECO:0000256" key="2">
    <source>
        <dbReference type="ARBA" id="ARBA00022527"/>
    </source>
</evidence>
<proteinExistence type="predicted"/>
<keyword evidence="11" id="KW-1185">Reference proteome</keyword>
<dbReference type="InterPro" id="IPR011009">
    <property type="entry name" value="Kinase-like_dom_sf"/>
</dbReference>
<protein>
    <recommendedName>
        <fullName evidence="1">non-specific serine/threonine protein kinase</fullName>
        <ecNumber evidence="1">2.7.11.1</ecNumber>
    </recommendedName>
</protein>
<accession>Q6BSF4</accession>
<evidence type="ECO:0000313" key="11">
    <source>
        <dbReference type="Proteomes" id="UP000000599"/>
    </source>
</evidence>
<dbReference type="InParanoid" id="Q6BSF4"/>